<evidence type="ECO:0000313" key="3">
    <source>
        <dbReference type="EMBL" id="KDR72335.1"/>
    </source>
</evidence>
<name>A0A067SN32_GALM3</name>
<dbReference type="EMBL" id="KL142389">
    <property type="protein sequence ID" value="KDR72335.1"/>
    <property type="molecule type" value="Genomic_DNA"/>
</dbReference>
<protein>
    <recommendedName>
        <fullName evidence="2">CHAT domain-containing protein</fullName>
    </recommendedName>
</protein>
<reference evidence="4" key="1">
    <citation type="journal article" date="2014" name="Proc. Natl. Acad. Sci. U.S.A.">
        <title>Extensive sampling of basidiomycete genomes demonstrates inadequacy of the white-rot/brown-rot paradigm for wood decay fungi.</title>
        <authorList>
            <person name="Riley R."/>
            <person name="Salamov A.A."/>
            <person name="Brown D.W."/>
            <person name="Nagy L.G."/>
            <person name="Floudas D."/>
            <person name="Held B.W."/>
            <person name="Levasseur A."/>
            <person name="Lombard V."/>
            <person name="Morin E."/>
            <person name="Otillar R."/>
            <person name="Lindquist E.A."/>
            <person name="Sun H."/>
            <person name="LaButti K.M."/>
            <person name="Schmutz J."/>
            <person name="Jabbour D."/>
            <person name="Luo H."/>
            <person name="Baker S.E."/>
            <person name="Pisabarro A.G."/>
            <person name="Walton J.D."/>
            <person name="Blanchette R.A."/>
            <person name="Henrissat B."/>
            <person name="Martin F."/>
            <person name="Cullen D."/>
            <person name="Hibbett D.S."/>
            <person name="Grigoriev I.V."/>
        </authorList>
    </citation>
    <scope>NUCLEOTIDE SEQUENCE [LARGE SCALE GENOMIC DNA]</scope>
    <source>
        <strain evidence="4">CBS 339.88</strain>
    </source>
</reference>
<dbReference type="Proteomes" id="UP000027222">
    <property type="component" value="Unassembled WGS sequence"/>
</dbReference>
<feature type="domain" description="CHAT" evidence="2">
    <location>
        <begin position="5"/>
        <end position="133"/>
    </location>
</feature>
<organism evidence="3 4">
    <name type="scientific">Galerina marginata (strain CBS 339.88)</name>
    <dbReference type="NCBI Taxonomy" id="685588"/>
    <lineage>
        <taxon>Eukaryota</taxon>
        <taxon>Fungi</taxon>
        <taxon>Dikarya</taxon>
        <taxon>Basidiomycota</taxon>
        <taxon>Agaricomycotina</taxon>
        <taxon>Agaricomycetes</taxon>
        <taxon>Agaricomycetidae</taxon>
        <taxon>Agaricales</taxon>
        <taxon>Agaricineae</taxon>
        <taxon>Strophariaceae</taxon>
        <taxon>Galerina</taxon>
    </lineage>
</organism>
<feature type="compositionally biased region" description="Basic and acidic residues" evidence="1">
    <location>
        <begin position="293"/>
        <end position="304"/>
    </location>
</feature>
<feature type="region of interest" description="Disordered" evidence="1">
    <location>
        <begin position="293"/>
        <end position="327"/>
    </location>
</feature>
<gene>
    <name evidence="3" type="ORF">GALMADRAFT_143180</name>
</gene>
<dbReference type="Pfam" id="PF12770">
    <property type="entry name" value="CHAT"/>
    <property type="match status" value="1"/>
</dbReference>
<evidence type="ECO:0000256" key="1">
    <source>
        <dbReference type="SAM" id="MobiDB-lite"/>
    </source>
</evidence>
<sequence>MENHSCIHFACHARQETDTPLKSGFALHDGQLELSRIIKQQLPGADLAFLSACQTSTGDEKLSEEAVHLAAGMLAAGYRGVIATMWSINDSHALKIAQDLYENLIGKQEKRLNGENAARALHRATQNLRRSLEWYVSLYLPNLISVVNVGDFQPDPMTIASRTYDLDLNTDTDHILPGSTDGGPNSAAATIEVQHSEIPSTELERLGKGVNLGTTKYTESNPRLFTRSSTVIQQSRIRPRPSQTRESIGWCSMTTNREGSDCPFFDLTYKPRVSLSEVMNLDHVRLRLDKRSVESTEGQNEDHQIFAISHADADSEPVPDEITPVET</sequence>
<dbReference type="OrthoDB" id="9991317at2759"/>
<dbReference type="STRING" id="685588.A0A067SN32"/>
<proteinExistence type="predicted"/>
<accession>A0A067SN32</accession>
<dbReference type="HOGENOM" id="CLU_850054_0_0_1"/>
<dbReference type="InterPro" id="IPR024983">
    <property type="entry name" value="CHAT_dom"/>
</dbReference>
<dbReference type="AlphaFoldDB" id="A0A067SN32"/>
<keyword evidence="4" id="KW-1185">Reference proteome</keyword>
<evidence type="ECO:0000313" key="4">
    <source>
        <dbReference type="Proteomes" id="UP000027222"/>
    </source>
</evidence>
<evidence type="ECO:0000259" key="2">
    <source>
        <dbReference type="Pfam" id="PF12770"/>
    </source>
</evidence>